<organism evidence="7 8">
    <name type="scientific">Leifsonia aquatica</name>
    <name type="common">Corynebacterium aquaticum</name>
    <dbReference type="NCBI Taxonomy" id="144185"/>
    <lineage>
        <taxon>Bacteria</taxon>
        <taxon>Bacillati</taxon>
        <taxon>Actinomycetota</taxon>
        <taxon>Actinomycetes</taxon>
        <taxon>Micrococcales</taxon>
        <taxon>Microbacteriaceae</taxon>
        <taxon>Leifsonia</taxon>
    </lineage>
</organism>
<accession>A0A7W4YI99</accession>
<feature type="modified residue" description="N6-(pyridoxal phosphate)lysine" evidence="5">
    <location>
        <position position="209"/>
    </location>
</feature>
<evidence type="ECO:0000256" key="1">
    <source>
        <dbReference type="ARBA" id="ARBA00001933"/>
    </source>
</evidence>
<keyword evidence="4 5" id="KW-0663">Pyridoxal phosphate</keyword>
<dbReference type="Gene3D" id="3.90.1150.10">
    <property type="entry name" value="Aspartate Aminotransferase, domain 1"/>
    <property type="match status" value="1"/>
</dbReference>
<dbReference type="GO" id="GO:0003961">
    <property type="term" value="F:O-acetylhomoserine aminocarboxypropyltransferase activity"/>
    <property type="evidence" value="ECO:0007669"/>
    <property type="project" value="UniProtKB-EC"/>
</dbReference>
<dbReference type="InterPro" id="IPR015424">
    <property type="entry name" value="PyrdxlP-dep_Trfase"/>
</dbReference>
<dbReference type="EC" id="2.5.1.49" evidence="7"/>
<keyword evidence="3 7" id="KW-0808">Transferase</keyword>
<sequence>MADREYGFRTRAIHAGNIPDPVTGARALPIYQTSAFVFDDTADAAARFALQKYGNIYSRLANPTVASFEERIASLEGGLGAVATASGLSAQYITFASLAGAGDHIVASANLYGGSITQLDVTLRRFGVETTFIQSSDPSDYAAAITDKTKVVFAETVANPSGEIADIEGLADVAHAAGVPLAIDSTIATPYLNRPIEWGADIVIHSATKFLGGHGTTLGGVVVESGRFDWHSKRFPLFAEPVPSYGGLQWSGNFGEYAFLTRLRAEQLRDIGPSLAPHSAFLLAQGVETLPYRVQAHVDNARKVAEWLEADPRVEHVYWAGLPNHPHHDRARKYLPAGAGSVFSFVVKGGRAVGQKLIESVNLASHLANIGDAKTLVIHPASTTHAQLTEQQLLDAGVLPGVVRISVGIEDADDIIYDLDQALSEAVKEA</sequence>
<gene>
    <name evidence="7" type="ORF">FHX33_001820</name>
</gene>
<comment type="caution">
    <text evidence="7">The sequence shown here is derived from an EMBL/GenBank/DDBJ whole genome shotgun (WGS) entry which is preliminary data.</text>
</comment>
<keyword evidence="8" id="KW-1185">Reference proteome</keyword>
<evidence type="ECO:0000313" key="8">
    <source>
        <dbReference type="Proteomes" id="UP000538196"/>
    </source>
</evidence>
<dbReference type="GO" id="GO:0005737">
    <property type="term" value="C:cytoplasm"/>
    <property type="evidence" value="ECO:0007669"/>
    <property type="project" value="TreeGrafter"/>
</dbReference>
<dbReference type="RefSeq" id="WP_021759902.1">
    <property type="nucleotide sequence ID" value="NZ_JACHVP010000001.1"/>
</dbReference>
<dbReference type="GO" id="GO:0004124">
    <property type="term" value="F:cysteine synthase activity"/>
    <property type="evidence" value="ECO:0007669"/>
    <property type="project" value="TreeGrafter"/>
</dbReference>
<dbReference type="InterPro" id="IPR015421">
    <property type="entry name" value="PyrdxlP-dep_Trfase_major"/>
</dbReference>
<reference evidence="7 8" key="1">
    <citation type="submission" date="2020-08" db="EMBL/GenBank/DDBJ databases">
        <title>Sequencing the genomes of 1000 actinobacteria strains.</title>
        <authorList>
            <person name="Klenk H.-P."/>
        </authorList>
    </citation>
    <scope>NUCLEOTIDE SEQUENCE [LARGE SCALE GENOMIC DNA]</scope>
    <source>
        <strain evidence="7 8">DSM 20146</strain>
    </source>
</reference>
<evidence type="ECO:0000256" key="6">
    <source>
        <dbReference type="RuleBase" id="RU362118"/>
    </source>
</evidence>
<dbReference type="InterPro" id="IPR000277">
    <property type="entry name" value="Cys/Met-Metab_PyrdxlP-dep_enz"/>
</dbReference>
<dbReference type="PROSITE" id="PS00868">
    <property type="entry name" value="CYS_MET_METAB_PP"/>
    <property type="match status" value="1"/>
</dbReference>
<dbReference type="GO" id="GO:0071269">
    <property type="term" value="P:L-homocysteine biosynthetic process"/>
    <property type="evidence" value="ECO:0007669"/>
    <property type="project" value="TreeGrafter"/>
</dbReference>
<dbReference type="GO" id="GO:0016829">
    <property type="term" value="F:lyase activity"/>
    <property type="evidence" value="ECO:0007669"/>
    <property type="project" value="UniProtKB-KW"/>
</dbReference>
<protein>
    <submittedName>
        <fullName evidence="7">O-acetylhomoserine (Thiol)-lyase</fullName>
        <ecNumber evidence="7">2.5.1.49</ecNumber>
    </submittedName>
</protein>
<dbReference type="GO" id="GO:0019346">
    <property type="term" value="P:transsulfuration"/>
    <property type="evidence" value="ECO:0007669"/>
    <property type="project" value="InterPro"/>
</dbReference>
<dbReference type="FunFam" id="3.40.640.10:FF:000035">
    <property type="entry name" value="O-succinylhomoserine sulfhydrylase"/>
    <property type="match status" value="1"/>
</dbReference>
<keyword evidence="7" id="KW-0456">Lyase</keyword>
<dbReference type="InterPro" id="IPR015422">
    <property type="entry name" value="PyrdxlP-dep_Trfase_small"/>
</dbReference>
<dbReference type="PANTHER" id="PTHR43797">
    <property type="entry name" value="HOMOCYSTEINE/CYSTEINE SYNTHASE"/>
    <property type="match status" value="1"/>
</dbReference>
<dbReference type="Proteomes" id="UP000538196">
    <property type="component" value="Unassembled WGS sequence"/>
</dbReference>
<comment type="similarity">
    <text evidence="2 6">Belongs to the trans-sulfuration enzymes family.</text>
</comment>
<name>A0A7W4YI99_LEIAQ</name>
<dbReference type="InterPro" id="IPR054542">
    <property type="entry name" value="Cys_met_metab_PP"/>
</dbReference>
<dbReference type="EMBL" id="JACHVP010000001">
    <property type="protein sequence ID" value="MBB2967088.1"/>
    <property type="molecule type" value="Genomic_DNA"/>
</dbReference>
<evidence type="ECO:0000256" key="2">
    <source>
        <dbReference type="ARBA" id="ARBA00009077"/>
    </source>
</evidence>
<dbReference type="SUPFAM" id="SSF53383">
    <property type="entry name" value="PLP-dependent transferases"/>
    <property type="match status" value="1"/>
</dbReference>
<comment type="cofactor">
    <cofactor evidence="1 6">
        <name>pyridoxal 5'-phosphate</name>
        <dbReference type="ChEBI" id="CHEBI:597326"/>
    </cofactor>
</comment>
<dbReference type="GO" id="GO:0030170">
    <property type="term" value="F:pyridoxal phosphate binding"/>
    <property type="evidence" value="ECO:0007669"/>
    <property type="project" value="InterPro"/>
</dbReference>
<dbReference type="AlphaFoldDB" id="A0A7W4YI99"/>
<dbReference type="InterPro" id="IPR006235">
    <property type="entry name" value="OAc-hSer/O-AcSer_sulfhydrylase"/>
</dbReference>
<dbReference type="Pfam" id="PF01053">
    <property type="entry name" value="Cys_Met_Meta_PP"/>
    <property type="match status" value="1"/>
</dbReference>
<proteinExistence type="inferred from homology"/>
<evidence type="ECO:0000256" key="4">
    <source>
        <dbReference type="ARBA" id="ARBA00022898"/>
    </source>
</evidence>
<dbReference type="NCBIfam" id="TIGR01326">
    <property type="entry name" value="OAH_OAS_sulfhy"/>
    <property type="match status" value="1"/>
</dbReference>
<evidence type="ECO:0000256" key="3">
    <source>
        <dbReference type="ARBA" id="ARBA00022679"/>
    </source>
</evidence>
<dbReference type="Gene3D" id="3.40.640.10">
    <property type="entry name" value="Type I PLP-dependent aspartate aminotransferase-like (Major domain)"/>
    <property type="match status" value="1"/>
</dbReference>
<dbReference type="CDD" id="cd00614">
    <property type="entry name" value="CGS_like"/>
    <property type="match status" value="1"/>
</dbReference>
<dbReference type="PANTHER" id="PTHR43797:SF2">
    <property type="entry name" value="HOMOCYSTEINE_CYSTEINE SYNTHASE"/>
    <property type="match status" value="1"/>
</dbReference>
<evidence type="ECO:0000256" key="5">
    <source>
        <dbReference type="PIRSR" id="PIRSR001434-2"/>
    </source>
</evidence>
<evidence type="ECO:0000313" key="7">
    <source>
        <dbReference type="EMBL" id="MBB2967088.1"/>
    </source>
</evidence>
<dbReference type="PIRSF" id="PIRSF001434">
    <property type="entry name" value="CGS"/>
    <property type="match status" value="1"/>
</dbReference>
<dbReference type="GO" id="GO:0006535">
    <property type="term" value="P:cysteine biosynthetic process from serine"/>
    <property type="evidence" value="ECO:0007669"/>
    <property type="project" value="TreeGrafter"/>
</dbReference>